<sequence length="506" mass="56108">MSHQEDSRALITVATPSADQGWRTILHAQNQVVLYNPTSHALSIRPSVVHKDHLPDTSLCPYCNRPLPTDGPGEENTQDRVANYFQLLEVSNEAFSRPPTPSTIEPTPPAGERSTFAAETMAQGYFNTFFEEECKLGMGANGSVFLCQHVLDGNRLGRFAVKKIAVGESHAYLINILQEVRLLEALRHPNIITYHHSWLEITQFSPFGPKVPALFMLMQWAEGGSLDDFIDARLGRNHGSDMHHSGPSGPDVHPPEDARSRSARIRAFRAQQQAHKQGTPKPSRPPASLRAVHLLGAEEVKSLFRDVTAGLAFLHDKSILHLDLKPGNVLLTWDQGKLIPRAMLSDFGTSQDMLNSRTRSGNTGTLEYASPESLPSPQTGILAQMDSKSDMWSLGMILHKLLFFHLPYTYASGGDGSGAVGESEKMERLEKEILEYPGFKSTQELEMKFKGRRLSKNFLGLLENLLHVIPSVRPSSERVLMGVDEGKVGLYPVFKCHLPHCLFPLA</sequence>
<evidence type="ECO:0000313" key="1">
    <source>
        <dbReference type="EMBL" id="KAF9652724.1"/>
    </source>
</evidence>
<keyword evidence="2" id="KW-1185">Reference proteome</keyword>
<comment type="caution">
    <text evidence="1">The sequence shown here is derived from an EMBL/GenBank/DDBJ whole genome shotgun (WGS) entry which is preliminary data.</text>
</comment>
<accession>A0ACB6ZT72</accession>
<proteinExistence type="predicted"/>
<name>A0ACB6ZT72_THEGA</name>
<organism evidence="1 2">
    <name type="scientific">Thelephora ganbajun</name>
    <name type="common">Ganba fungus</name>
    <dbReference type="NCBI Taxonomy" id="370292"/>
    <lineage>
        <taxon>Eukaryota</taxon>
        <taxon>Fungi</taxon>
        <taxon>Dikarya</taxon>
        <taxon>Basidiomycota</taxon>
        <taxon>Agaricomycotina</taxon>
        <taxon>Agaricomycetes</taxon>
        <taxon>Thelephorales</taxon>
        <taxon>Thelephoraceae</taxon>
        <taxon>Thelephora</taxon>
    </lineage>
</organism>
<dbReference type="EMBL" id="MU117967">
    <property type="protein sequence ID" value="KAF9652724.1"/>
    <property type="molecule type" value="Genomic_DNA"/>
</dbReference>
<reference evidence="1" key="2">
    <citation type="journal article" date="2020" name="Nat. Commun.">
        <title>Large-scale genome sequencing of mycorrhizal fungi provides insights into the early evolution of symbiotic traits.</title>
        <authorList>
            <person name="Miyauchi S."/>
            <person name="Kiss E."/>
            <person name="Kuo A."/>
            <person name="Drula E."/>
            <person name="Kohler A."/>
            <person name="Sanchez-Garcia M."/>
            <person name="Morin E."/>
            <person name="Andreopoulos B."/>
            <person name="Barry K.W."/>
            <person name="Bonito G."/>
            <person name="Buee M."/>
            <person name="Carver A."/>
            <person name="Chen C."/>
            <person name="Cichocki N."/>
            <person name="Clum A."/>
            <person name="Culley D."/>
            <person name="Crous P.W."/>
            <person name="Fauchery L."/>
            <person name="Girlanda M."/>
            <person name="Hayes R.D."/>
            <person name="Keri Z."/>
            <person name="LaButti K."/>
            <person name="Lipzen A."/>
            <person name="Lombard V."/>
            <person name="Magnuson J."/>
            <person name="Maillard F."/>
            <person name="Murat C."/>
            <person name="Nolan M."/>
            <person name="Ohm R.A."/>
            <person name="Pangilinan J."/>
            <person name="Pereira M.F."/>
            <person name="Perotto S."/>
            <person name="Peter M."/>
            <person name="Pfister S."/>
            <person name="Riley R."/>
            <person name="Sitrit Y."/>
            <person name="Stielow J.B."/>
            <person name="Szollosi G."/>
            <person name="Zifcakova L."/>
            <person name="Stursova M."/>
            <person name="Spatafora J.W."/>
            <person name="Tedersoo L."/>
            <person name="Vaario L.M."/>
            <person name="Yamada A."/>
            <person name="Yan M."/>
            <person name="Wang P."/>
            <person name="Xu J."/>
            <person name="Bruns T."/>
            <person name="Baldrian P."/>
            <person name="Vilgalys R."/>
            <person name="Dunand C."/>
            <person name="Henrissat B."/>
            <person name="Grigoriev I.V."/>
            <person name="Hibbett D."/>
            <person name="Nagy L.G."/>
            <person name="Martin F.M."/>
        </authorList>
    </citation>
    <scope>NUCLEOTIDE SEQUENCE</scope>
    <source>
        <strain evidence="1">P2</strain>
    </source>
</reference>
<reference evidence="1" key="1">
    <citation type="submission" date="2019-10" db="EMBL/GenBank/DDBJ databases">
        <authorList>
            <consortium name="DOE Joint Genome Institute"/>
            <person name="Kuo A."/>
            <person name="Miyauchi S."/>
            <person name="Kiss E."/>
            <person name="Drula E."/>
            <person name="Kohler A."/>
            <person name="Sanchez-Garcia M."/>
            <person name="Andreopoulos B."/>
            <person name="Barry K.W."/>
            <person name="Bonito G."/>
            <person name="Buee M."/>
            <person name="Carver A."/>
            <person name="Chen C."/>
            <person name="Cichocki N."/>
            <person name="Clum A."/>
            <person name="Culley D."/>
            <person name="Crous P.W."/>
            <person name="Fauchery L."/>
            <person name="Girlanda M."/>
            <person name="Hayes R."/>
            <person name="Keri Z."/>
            <person name="Labutti K."/>
            <person name="Lipzen A."/>
            <person name="Lombard V."/>
            <person name="Magnuson J."/>
            <person name="Maillard F."/>
            <person name="Morin E."/>
            <person name="Murat C."/>
            <person name="Nolan M."/>
            <person name="Ohm R."/>
            <person name="Pangilinan J."/>
            <person name="Pereira M."/>
            <person name="Perotto S."/>
            <person name="Peter M."/>
            <person name="Riley R."/>
            <person name="Sitrit Y."/>
            <person name="Stielow B."/>
            <person name="Szollosi G."/>
            <person name="Zifcakova L."/>
            <person name="Stursova M."/>
            <person name="Spatafora J.W."/>
            <person name="Tedersoo L."/>
            <person name="Vaario L.-M."/>
            <person name="Yamada A."/>
            <person name="Yan M."/>
            <person name="Wang P."/>
            <person name="Xu J."/>
            <person name="Bruns T."/>
            <person name="Baldrian P."/>
            <person name="Vilgalys R."/>
            <person name="Henrissat B."/>
            <person name="Grigoriev I.V."/>
            <person name="Hibbett D."/>
            <person name="Nagy L.G."/>
            <person name="Martin F.M."/>
        </authorList>
    </citation>
    <scope>NUCLEOTIDE SEQUENCE</scope>
    <source>
        <strain evidence="1">P2</strain>
    </source>
</reference>
<evidence type="ECO:0000313" key="2">
    <source>
        <dbReference type="Proteomes" id="UP000886501"/>
    </source>
</evidence>
<protein>
    <submittedName>
        <fullName evidence="1">Kinase-like protein</fullName>
    </submittedName>
</protein>
<gene>
    <name evidence="1" type="ORF">BDM02DRAFT_3088793</name>
</gene>
<dbReference type="Proteomes" id="UP000886501">
    <property type="component" value="Unassembled WGS sequence"/>
</dbReference>